<gene>
    <name evidence="3" type="ORF">A3B10_04035</name>
</gene>
<dbReference type="InterPro" id="IPR017961">
    <property type="entry name" value="DNA_pol_Y-fam_little_finger"/>
</dbReference>
<evidence type="ECO:0000313" key="4">
    <source>
        <dbReference type="Proteomes" id="UP000177281"/>
    </source>
</evidence>
<dbReference type="STRING" id="1817841.A3B10_04035"/>
<dbReference type="Gene3D" id="3.30.1490.100">
    <property type="entry name" value="DNA polymerase, Y-family, little finger domain"/>
    <property type="match status" value="1"/>
</dbReference>
<reference evidence="3 4" key="1">
    <citation type="journal article" date="2016" name="Nat. Commun.">
        <title>Thousands of microbial genomes shed light on interconnected biogeochemical processes in an aquifer system.</title>
        <authorList>
            <person name="Anantharaman K."/>
            <person name="Brown C.T."/>
            <person name="Hug L.A."/>
            <person name="Sharon I."/>
            <person name="Castelle C.J."/>
            <person name="Probst A.J."/>
            <person name="Thomas B.C."/>
            <person name="Singh A."/>
            <person name="Wilkins M.J."/>
            <person name="Karaoz U."/>
            <person name="Brodie E.L."/>
            <person name="Williams K.H."/>
            <person name="Hubbard S.S."/>
            <person name="Banfield J.F."/>
        </authorList>
    </citation>
    <scope>NUCLEOTIDE SEQUENCE [LARGE SCALE GENOMIC DNA]</scope>
</reference>
<feature type="domain" description="UmuC" evidence="2">
    <location>
        <begin position="1"/>
        <end position="194"/>
    </location>
</feature>
<dbReference type="Gene3D" id="3.30.70.270">
    <property type="match status" value="1"/>
</dbReference>
<dbReference type="InterPro" id="IPR043128">
    <property type="entry name" value="Rev_trsase/Diguanyl_cyclase"/>
</dbReference>
<dbReference type="Pfam" id="PF00817">
    <property type="entry name" value="IMS"/>
    <property type="match status" value="1"/>
</dbReference>
<sequence>MLVDMNSFFASVEQQANPYLRGKPVGVCASLHETSCIIGTSKELKAMGIKNGFPTYLAKKICPEVVLVQSEPEKYREVNRQIVRIFQDYTDRLEVYSIDEAFLEIPNNKVQILNKFQNSKFKIQNPLLIGAEIKKRIREEVGEWLTCSVGIGHNKFLCKLAADLEKPDGLTVIWRENLPEIYKSKKLTDLWGINHGWANRLAKLGIFNPGQLLGYPVQKLISVFGKPGFYIWQRVNGLEEDEIPSSFTFDGDAARGDMRSALGVTQTALRQTIRAAPPNNDLPKSFGHSWVLNFRTTDKDRLKIVILRLAEKAARRMRQAGFVASEIYLSVRLIDGNGMHCSKRLGFQLETGWQLYEEALKIWQNWQFPADVMHIAVGFTGLKLKSNQLSLFPEKFDNLIPTLDQINDRYGEFTIRPGLLTATQDYAPDAIAFGR</sequence>
<dbReference type="InterPro" id="IPR022880">
    <property type="entry name" value="DNApol_IV"/>
</dbReference>
<comment type="similarity">
    <text evidence="1">Belongs to the DNA polymerase type-Y family.</text>
</comment>
<dbReference type="GO" id="GO:0003684">
    <property type="term" value="F:damaged DNA binding"/>
    <property type="evidence" value="ECO:0007669"/>
    <property type="project" value="InterPro"/>
</dbReference>
<dbReference type="EMBL" id="MFFB01000002">
    <property type="protein sequence ID" value="OGE97288.1"/>
    <property type="molecule type" value="Genomic_DNA"/>
</dbReference>
<dbReference type="CDD" id="cd03586">
    <property type="entry name" value="PolY_Pol_IV_kappa"/>
    <property type="match status" value="1"/>
</dbReference>
<dbReference type="InterPro" id="IPR050116">
    <property type="entry name" value="DNA_polymerase-Y"/>
</dbReference>
<proteinExistence type="inferred from homology"/>
<evidence type="ECO:0000313" key="3">
    <source>
        <dbReference type="EMBL" id="OGE97288.1"/>
    </source>
</evidence>
<dbReference type="GO" id="GO:0005829">
    <property type="term" value="C:cytosol"/>
    <property type="evidence" value="ECO:0007669"/>
    <property type="project" value="TreeGrafter"/>
</dbReference>
<dbReference type="InterPro" id="IPR043502">
    <property type="entry name" value="DNA/RNA_pol_sf"/>
</dbReference>
<dbReference type="InterPro" id="IPR001126">
    <property type="entry name" value="UmuC"/>
</dbReference>
<dbReference type="Gene3D" id="3.40.1170.60">
    <property type="match status" value="1"/>
</dbReference>
<accession>A0A1F5Q554</accession>
<dbReference type="Gene3D" id="1.10.150.20">
    <property type="entry name" value="5' to 3' exonuclease, C-terminal subdomain"/>
    <property type="match status" value="1"/>
</dbReference>
<organism evidence="3 4">
    <name type="scientific">Candidatus Doudnabacteria bacterium RIFCSPLOWO2_01_FULL_44_21</name>
    <dbReference type="NCBI Taxonomy" id="1817841"/>
    <lineage>
        <taxon>Bacteria</taxon>
        <taxon>Candidatus Doudnaibacteriota</taxon>
    </lineage>
</organism>
<dbReference type="Proteomes" id="UP000177281">
    <property type="component" value="Unassembled WGS sequence"/>
</dbReference>
<dbReference type="SUPFAM" id="SSF100879">
    <property type="entry name" value="Lesion bypass DNA polymerase (Y-family), little finger domain"/>
    <property type="match status" value="1"/>
</dbReference>
<protein>
    <recommendedName>
        <fullName evidence="2">UmuC domain-containing protein</fullName>
    </recommendedName>
</protein>
<dbReference type="GO" id="GO:0042276">
    <property type="term" value="P:error-prone translesion synthesis"/>
    <property type="evidence" value="ECO:0007669"/>
    <property type="project" value="TreeGrafter"/>
</dbReference>
<dbReference type="PANTHER" id="PTHR11076:SF35">
    <property type="entry name" value="DNA REPAIR PROTEIN HOMOLOG YOBH"/>
    <property type="match status" value="1"/>
</dbReference>
<dbReference type="AlphaFoldDB" id="A0A1F5Q554"/>
<dbReference type="SUPFAM" id="SSF56672">
    <property type="entry name" value="DNA/RNA polymerases"/>
    <property type="match status" value="1"/>
</dbReference>
<dbReference type="GO" id="GO:0003887">
    <property type="term" value="F:DNA-directed DNA polymerase activity"/>
    <property type="evidence" value="ECO:0007669"/>
    <property type="project" value="InterPro"/>
</dbReference>
<dbReference type="PROSITE" id="PS50173">
    <property type="entry name" value="UMUC"/>
    <property type="match status" value="1"/>
</dbReference>
<dbReference type="GO" id="GO:0009432">
    <property type="term" value="P:SOS response"/>
    <property type="evidence" value="ECO:0007669"/>
    <property type="project" value="TreeGrafter"/>
</dbReference>
<name>A0A1F5Q554_9BACT</name>
<evidence type="ECO:0000256" key="1">
    <source>
        <dbReference type="ARBA" id="ARBA00010945"/>
    </source>
</evidence>
<dbReference type="InterPro" id="IPR036775">
    <property type="entry name" value="DNA_pol_Y-fam_lit_finger_sf"/>
</dbReference>
<dbReference type="PANTHER" id="PTHR11076">
    <property type="entry name" value="DNA REPAIR POLYMERASE UMUC / TRANSFERASE FAMILY MEMBER"/>
    <property type="match status" value="1"/>
</dbReference>
<dbReference type="Pfam" id="PF11799">
    <property type="entry name" value="IMS_C"/>
    <property type="match status" value="1"/>
</dbReference>
<dbReference type="GO" id="GO:0006281">
    <property type="term" value="P:DNA repair"/>
    <property type="evidence" value="ECO:0007669"/>
    <property type="project" value="InterPro"/>
</dbReference>
<comment type="caution">
    <text evidence="3">The sequence shown here is derived from an EMBL/GenBank/DDBJ whole genome shotgun (WGS) entry which is preliminary data.</text>
</comment>
<evidence type="ECO:0000259" key="2">
    <source>
        <dbReference type="PROSITE" id="PS50173"/>
    </source>
</evidence>